<evidence type="ECO:0000313" key="3">
    <source>
        <dbReference type="Proteomes" id="UP000193570"/>
    </source>
</evidence>
<protein>
    <submittedName>
        <fullName evidence="2">Uncharacterized protein</fullName>
    </submittedName>
</protein>
<organism evidence="2 3">
    <name type="scientific">Roseivivax jejudonensis</name>
    <dbReference type="NCBI Taxonomy" id="1529041"/>
    <lineage>
        <taxon>Bacteria</taxon>
        <taxon>Pseudomonadati</taxon>
        <taxon>Pseudomonadota</taxon>
        <taxon>Alphaproteobacteria</taxon>
        <taxon>Rhodobacterales</taxon>
        <taxon>Roseobacteraceae</taxon>
        <taxon>Roseivivax</taxon>
    </lineage>
</organism>
<keyword evidence="1" id="KW-0472">Membrane</keyword>
<keyword evidence="1" id="KW-0812">Transmembrane</keyword>
<evidence type="ECO:0000313" key="2">
    <source>
        <dbReference type="EMBL" id="SLN59121.1"/>
    </source>
</evidence>
<dbReference type="EMBL" id="FWFK01000005">
    <property type="protein sequence ID" value="SLN59121.1"/>
    <property type="molecule type" value="Genomic_DNA"/>
</dbReference>
<accession>A0A1X6ZRG0</accession>
<proteinExistence type="predicted"/>
<dbReference type="RefSeq" id="WP_085792650.1">
    <property type="nucleotide sequence ID" value="NZ_FWFK01000005.1"/>
</dbReference>
<evidence type="ECO:0000256" key="1">
    <source>
        <dbReference type="SAM" id="Phobius"/>
    </source>
</evidence>
<reference evidence="2 3" key="1">
    <citation type="submission" date="2017-03" db="EMBL/GenBank/DDBJ databases">
        <authorList>
            <person name="Afonso C.L."/>
            <person name="Miller P.J."/>
            <person name="Scott M.A."/>
            <person name="Spackman E."/>
            <person name="Goraichik I."/>
            <person name="Dimitrov K.M."/>
            <person name="Suarez D.L."/>
            <person name="Swayne D.E."/>
        </authorList>
    </citation>
    <scope>NUCLEOTIDE SEQUENCE [LARGE SCALE GENOMIC DNA]</scope>
    <source>
        <strain evidence="2 3">CECT 8625</strain>
    </source>
</reference>
<dbReference type="OrthoDB" id="7851333at2"/>
<gene>
    <name evidence="2" type="ORF">ROJ8625_02982</name>
</gene>
<dbReference type="Proteomes" id="UP000193570">
    <property type="component" value="Unassembled WGS sequence"/>
</dbReference>
<dbReference type="AlphaFoldDB" id="A0A1X6ZRG0"/>
<feature type="transmembrane region" description="Helical" evidence="1">
    <location>
        <begin position="36"/>
        <end position="53"/>
    </location>
</feature>
<sequence>MIRPGAEAALRRWAETLIGAAVVLVGLLWVPRGGGALGWVVAAGGLALAVAGAQRARFGAGGGGPGIVSVTEGRIAYFGPRDGGIADLDAITALTYEPQARPAAWRLDRAADAPLVIPANAEGAERLFDAFAALPGLDTEAVLRARRSAADGPVVIWRRGSVHPAVTGPH</sequence>
<name>A0A1X6ZRG0_9RHOB</name>
<feature type="transmembrane region" description="Helical" evidence="1">
    <location>
        <begin position="12"/>
        <end position="30"/>
    </location>
</feature>
<keyword evidence="1" id="KW-1133">Transmembrane helix</keyword>
<keyword evidence="3" id="KW-1185">Reference proteome</keyword>